<name>A0A318QPG9_9PROT</name>
<dbReference type="OrthoDB" id="7277254at2"/>
<dbReference type="Pfam" id="PF13340">
    <property type="entry name" value="DUF4096"/>
    <property type="match status" value="1"/>
</dbReference>
<dbReference type="AlphaFoldDB" id="A0A318QPG9"/>
<evidence type="ECO:0000313" key="2">
    <source>
        <dbReference type="EMBL" id="PYD79428.1"/>
    </source>
</evidence>
<dbReference type="EMBL" id="NKUA01000007">
    <property type="protein sequence ID" value="PYD79428.1"/>
    <property type="molecule type" value="Genomic_DNA"/>
</dbReference>
<evidence type="ECO:0000259" key="1">
    <source>
        <dbReference type="Pfam" id="PF13340"/>
    </source>
</evidence>
<dbReference type="PANTHER" id="PTHR46637">
    <property type="entry name" value="TIS1421-TRANSPOSASE PROTEIN A"/>
    <property type="match status" value="1"/>
</dbReference>
<dbReference type="InterPro" id="IPR052909">
    <property type="entry name" value="Transposase_6_like"/>
</dbReference>
<gene>
    <name evidence="2" type="ORF">CFR77_06715</name>
</gene>
<organism evidence="2 3">
    <name type="scientific">Komagataeibacter sucrofermentans</name>
    <dbReference type="NCBI Taxonomy" id="1053551"/>
    <lineage>
        <taxon>Bacteria</taxon>
        <taxon>Pseudomonadati</taxon>
        <taxon>Pseudomonadota</taxon>
        <taxon>Alphaproteobacteria</taxon>
        <taxon>Acetobacterales</taxon>
        <taxon>Acetobacteraceae</taxon>
        <taxon>Komagataeibacter</taxon>
    </lineage>
</organism>
<reference evidence="2 3" key="1">
    <citation type="submission" date="2017-07" db="EMBL/GenBank/DDBJ databases">
        <title>A draft genome sequence of Komagataeibacter sucrofermentans LMG 18788.</title>
        <authorList>
            <person name="Skraban J."/>
            <person name="Cleenwerck I."/>
            <person name="Vandamme P."/>
            <person name="Trcek J."/>
        </authorList>
    </citation>
    <scope>NUCLEOTIDE SEQUENCE [LARGE SCALE GENOMIC DNA]</scope>
    <source>
        <strain evidence="2 3">LMG 18788</strain>
    </source>
</reference>
<proteinExistence type="predicted"/>
<evidence type="ECO:0000313" key="3">
    <source>
        <dbReference type="Proteomes" id="UP000247814"/>
    </source>
</evidence>
<dbReference type="RefSeq" id="WP_110568789.1">
    <property type="nucleotide sequence ID" value="NZ_CP137147.1"/>
</dbReference>
<dbReference type="Proteomes" id="UP000247814">
    <property type="component" value="Unassembled WGS sequence"/>
</dbReference>
<dbReference type="PANTHER" id="PTHR46637:SF1">
    <property type="entry name" value="BLL5188 PROTEIN"/>
    <property type="match status" value="1"/>
</dbReference>
<protein>
    <recommendedName>
        <fullName evidence="1">Insertion element IS402-like domain-containing protein</fullName>
    </recommendedName>
</protein>
<sequence length="169" mass="19087">MKKPACAGRGTNRPFMWQCAICRARCHDGSIRQHDFAVFLAHGIWNGDKALRVEHAAMALIAPLLPGKFSDADHGAADTRLFVNGCLWILRSGAYWHHLPARYGQWQTVYPRFNRWCHAGVWEKVFGILVADSDNQYLMFDTDILQAHQQATNAPGPSGFRRWGVPDVI</sequence>
<dbReference type="InterPro" id="IPR025161">
    <property type="entry name" value="IS402-like_dom"/>
</dbReference>
<keyword evidence="3" id="KW-1185">Reference proteome</keyword>
<comment type="caution">
    <text evidence="2">The sequence shown here is derived from an EMBL/GenBank/DDBJ whole genome shotgun (WGS) entry which is preliminary data.</text>
</comment>
<accession>A0A318QPG9</accession>
<feature type="domain" description="Insertion element IS402-like" evidence="1">
    <location>
        <begin position="56"/>
        <end position="126"/>
    </location>
</feature>